<dbReference type="Proteomes" id="UP001212997">
    <property type="component" value="Unassembled WGS sequence"/>
</dbReference>
<protein>
    <submittedName>
        <fullName evidence="2">Uncharacterized protein</fullName>
    </submittedName>
</protein>
<comment type="caution">
    <text evidence="2">The sequence shown here is derived from an EMBL/GenBank/DDBJ whole genome shotgun (WGS) entry which is preliminary data.</text>
</comment>
<sequence>MPTSKSSSDMATKPPQSLPSFAQTFGGSPSSINRLPDMNTSLPPIQQQQQQQGQAQQQQPPPPHRPPQIDRNRSSPSQRPSPQPQQHQSDSKHTSRKRLHAESAAATSEDNEYVFPSFILPAPHHAFLPFNSDRRSPRSVRIKQEVDYEHPIPPSSQRQSSHSHSQPPHIQETSSITPSAASPIGPNPSKKRRVTISGISQPINTDVRRPSIDSGISPVVMGFTIMRDDPAALEQVRSMITVKQKQKALIEQRRGSTADASHKTTGQGWWEKSKSSGS</sequence>
<name>A0AAD5Y9S2_9APHY</name>
<evidence type="ECO:0000313" key="2">
    <source>
        <dbReference type="EMBL" id="KAJ3476967.1"/>
    </source>
</evidence>
<organism evidence="2 3">
    <name type="scientific">Meripilus lineatus</name>
    <dbReference type="NCBI Taxonomy" id="2056292"/>
    <lineage>
        <taxon>Eukaryota</taxon>
        <taxon>Fungi</taxon>
        <taxon>Dikarya</taxon>
        <taxon>Basidiomycota</taxon>
        <taxon>Agaricomycotina</taxon>
        <taxon>Agaricomycetes</taxon>
        <taxon>Polyporales</taxon>
        <taxon>Meripilaceae</taxon>
        <taxon>Meripilus</taxon>
    </lineage>
</organism>
<evidence type="ECO:0000313" key="3">
    <source>
        <dbReference type="Proteomes" id="UP001212997"/>
    </source>
</evidence>
<keyword evidence="3" id="KW-1185">Reference proteome</keyword>
<proteinExistence type="predicted"/>
<feature type="compositionally biased region" description="Low complexity" evidence="1">
    <location>
        <begin position="43"/>
        <end position="58"/>
    </location>
</feature>
<dbReference type="EMBL" id="JANAWD010000647">
    <property type="protein sequence ID" value="KAJ3476967.1"/>
    <property type="molecule type" value="Genomic_DNA"/>
</dbReference>
<feature type="region of interest" description="Disordered" evidence="1">
    <location>
        <begin position="250"/>
        <end position="278"/>
    </location>
</feature>
<dbReference type="AlphaFoldDB" id="A0AAD5Y9S2"/>
<feature type="compositionally biased region" description="Basic and acidic residues" evidence="1">
    <location>
        <begin position="132"/>
        <end position="150"/>
    </location>
</feature>
<accession>A0AAD5Y9S2</accession>
<evidence type="ECO:0000256" key="1">
    <source>
        <dbReference type="SAM" id="MobiDB-lite"/>
    </source>
</evidence>
<feature type="compositionally biased region" description="Low complexity" evidence="1">
    <location>
        <begin position="155"/>
        <end position="171"/>
    </location>
</feature>
<feature type="region of interest" description="Disordered" evidence="1">
    <location>
        <begin position="124"/>
        <end position="215"/>
    </location>
</feature>
<feature type="compositionally biased region" description="Polar residues" evidence="1">
    <location>
        <begin position="1"/>
        <end position="42"/>
    </location>
</feature>
<feature type="compositionally biased region" description="Low complexity" evidence="1">
    <location>
        <begin position="74"/>
        <end position="88"/>
    </location>
</feature>
<feature type="region of interest" description="Disordered" evidence="1">
    <location>
        <begin position="1"/>
        <end position="112"/>
    </location>
</feature>
<reference evidence="2" key="1">
    <citation type="submission" date="2022-07" db="EMBL/GenBank/DDBJ databases">
        <title>Genome Sequence of Physisporinus lineatus.</title>
        <authorList>
            <person name="Buettner E."/>
        </authorList>
    </citation>
    <scope>NUCLEOTIDE SEQUENCE</scope>
    <source>
        <strain evidence="2">VT162</strain>
    </source>
</reference>
<gene>
    <name evidence="2" type="ORF">NLI96_g10789</name>
</gene>
<feature type="compositionally biased region" description="Basic and acidic residues" evidence="1">
    <location>
        <begin position="250"/>
        <end position="262"/>
    </location>
</feature>